<dbReference type="AlphaFoldDB" id="V6LBZ1"/>
<reference evidence="1" key="1">
    <citation type="journal article" date="2014" name="PLoS Genet.">
        <title>The Genome of Spironucleus salmonicida Highlights a Fish Pathogen Adapted to Fluctuating Environments.</title>
        <authorList>
            <person name="Xu F."/>
            <person name="Jerlstrom-Hultqvist J."/>
            <person name="Einarsson E."/>
            <person name="Astvaldsson A."/>
            <person name="Svard S.G."/>
            <person name="Andersson J.O."/>
        </authorList>
    </citation>
    <scope>NUCLEOTIDE SEQUENCE</scope>
</reference>
<organism evidence="1">
    <name type="scientific">Spironucleus salmonicida</name>
    <dbReference type="NCBI Taxonomy" id="348837"/>
    <lineage>
        <taxon>Eukaryota</taxon>
        <taxon>Metamonada</taxon>
        <taxon>Diplomonadida</taxon>
        <taxon>Hexamitidae</taxon>
        <taxon>Hexamitinae</taxon>
        <taxon>Spironucleus</taxon>
    </lineage>
</organism>
<proteinExistence type="predicted"/>
<accession>V6LBZ1</accession>
<sequence length="101" mass="11564">MDRKILYLGYWPILTTLKSEASRQKATSQVVGDFYQIPSTQQDELQDRYVQNNSPAQLNITVVNLLPDQDTVERCYHAVKANQDVFEWARCSAVGLMVPDE</sequence>
<dbReference type="EMBL" id="KI546168">
    <property type="protein sequence ID" value="EST41738.1"/>
    <property type="molecule type" value="Genomic_DNA"/>
</dbReference>
<evidence type="ECO:0000313" key="1">
    <source>
        <dbReference type="EMBL" id="EST41738.1"/>
    </source>
</evidence>
<name>V6LBZ1_9EUKA</name>
<protein>
    <submittedName>
        <fullName evidence="1">Uncharacterized protein</fullName>
    </submittedName>
</protein>
<dbReference type="VEuPathDB" id="GiardiaDB:SS50377_23081"/>
<gene>
    <name evidence="1" type="ORF">SS50377_18824</name>
</gene>